<proteinExistence type="predicted"/>
<sequence length="112" mass="13072">MKKSSKFTKLKIIGYTITLLGLLSTIAVGSYFIHNAFISKKNIPSEDYREMKNPKTIWYHSGSTNSDSKYANPNWDFQIKVFPYENGEYWLDEDGLKELRSTMKKDFIMAKK</sequence>
<keyword evidence="3" id="KW-1185">Reference proteome</keyword>
<evidence type="ECO:0000313" key="3">
    <source>
        <dbReference type="Proteomes" id="UP000294192"/>
    </source>
</evidence>
<dbReference type="EMBL" id="PSZO01000020">
    <property type="protein sequence ID" value="TCG10827.1"/>
    <property type="molecule type" value="Genomic_DNA"/>
</dbReference>
<dbReference type="AlphaFoldDB" id="A0A4R0XSX3"/>
<accession>A0A4R0XSX3</accession>
<keyword evidence="1" id="KW-0472">Membrane</keyword>
<dbReference type="Proteomes" id="UP000294192">
    <property type="component" value="Unassembled WGS sequence"/>
</dbReference>
<reference evidence="2 3" key="1">
    <citation type="submission" date="2018-02" db="EMBL/GenBank/DDBJ databases">
        <title>Mycoplasma marinum and Mycoplasma todarodis sp. nov., moderately halophilic and psychrotolerant mycoplasmas isolated from cephalopods.</title>
        <authorList>
            <person name="Viver T."/>
        </authorList>
    </citation>
    <scope>NUCLEOTIDE SEQUENCE [LARGE SCALE GENOMIC DNA]</scope>
    <source>
        <strain evidence="2 3">PE</strain>
    </source>
</reference>
<gene>
    <name evidence="2" type="ORF">C4B24_03805</name>
</gene>
<evidence type="ECO:0000256" key="1">
    <source>
        <dbReference type="SAM" id="Phobius"/>
    </source>
</evidence>
<dbReference type="OrthoDB" id="393673at2"/>
<feature type="transmembrane region" description="Helical" evidence="1">
    <location>
        <begin position="12"/>
        <end position="33"/>
    </location>
</feature>
<comment type="caution">
    <text evidence="2">The sequence shown here is derived from an EMBL/GenBank/DDBJ whole genome shotgun (WGS) entry which is preliminary data.</text>
</comment>
<name>A0A4R0XSX3_9MOLU</name>
<organism evidence="2 3">
    <name type="scientific">Mycoplasma marinum</name>
    <dbReference type="NCBI Taxonomy" id="1937190"/>
    <lineage>
        <taxon>Bacteria</taxon>
        <taxon>Bacillati</taxon>
        <taxon>Mycoplasmatota</taxon>
        <taxon>Mollicutes</taxon>
        <taxon>Mycoplasmataceae</taxon>
        <taxon>Mycoplasma</taxon>
    </lineage>
</organism>
<keyword evidence="1" id="KW-0812">Transmembrane</keyword>
<keyword evidence="1" id="KW-1133">Transmembrane helix</keyword>
<evidence type="ECO:0000313" key="2">
    <source>
        <dbReference type="EMBL" id="TCG10827.1"/>
    </source>
</evidence>
<protein>
    <submittedName>
        <fullName evidence="2">Uncharacterized protein</fullName>
    </submittedName>
</protein>
<dbReference type="RefSeq" id="WP_131599438.1">
    <property type="nucleotide sequence ID" value="NZ_CBDBYK010000009.1"/>
</dbReference>